<keyword evidence="2" id="KW-1185">Reference proteome</keyword>
<proteinExistence type="predicted"/>
<dbReference type="Proteomes" id="UP000192276">
    <property type="component" value="Unassembled WGS sequence"/>
</dbReference>
<name>A0A1V9F836_9BACT</name>
<dbReference type="EMBL" id="LWBP01000207">
    <property type="protein sequence ID" value="OQP54432.1"/>
    <property type="molecule type" value="Genomic_DNA"/>
</dbReference>
<evidence type="ECO:0000313" key="2">
    <source>
        <dbReference type="Proteomes" id="UP000192276"/>
    </source>
</evidence>
<sequence>MLYVILLSIAITASECRDTYLNKVLESQNYGQYYLVIKVNNGYGEKEVVVLNYDLYRYLSKANTDFKDIANYRDFVKDKLNRTVPLNIPNEGLKEINAVYVKVDSTIINAAKKGRAYFVSRFFDVSKKMKEARLKSNVEPEKFFINIKDSF</sequence>
<reference evidence="2" key="1">
    <citation type="submission" date="2016-04" db="EMBL/GenBank/DDBJ databases">
        <authorList>
            <person name="Chen L."/>
            <person name="Zhuang W."/>
            <person name="Wang G."/>
        </authorList>
    </citation>
    <scope>NUCLEOTIDE SEQUENCE [LARGE SCALE GENOMIC DNA]</scope>
    <source>
        <strain evidence="2">208</strain>
    </source>
</reference>
<dbReference type="AlphaFoldDB" id="A0A1V9F836"/>
<comment type="caution">
    <text evidence="1">The sequence shown here is derived from an EMBL/GenBank/DDBJ whole genome shotgun (WGS) entry which is preliminary data.</text>
</comment>
<organism evidence="1 2">
    <name type="scientific">Niastella populi</name>
    <dbReference type="NCBI Taxonomy" id="550983"/>
    <lineage>
        <taxon>Bacteria</taxon>
        <taxon>Pseudomonadati</taxon>
        <taxon>Bacteroidota</taxon>
        <taxon>Chitinophagia</taxon>
        <taxon>Chitinophagales</taxon>
        <taxon>Chitinophagaceae</taxon>
        <taxon>Niastella</taxon>
    </lineage>
</organism>
<protein>
    <submittedName>
        <fullName evidence="1">Uncharacterized protein</fullName>
    </submittedName>
</protein>
<gene>
    <name evidence="1" type="ORF">A4R26_27540</name>
</gene>
<dbReference type="RefSeq" id="WP_081169260.1">
    <property type="nucleotide sequence ID" value="NZ_LWBP01000207.1"/>
</dbReference>
<accession>A0A1V9F836</accession>
<dbReference type="STRING" id="550983.A4R26_27540"/>
<evidence type="ECO:0000313" key="1">
    <source>
        <dbReference type="EMBL" id="OQP54432.1"/>
    </source>
</evidence>